<accession>A0A0A6P8K5</accession>
<reference evidence="1 2" key="1">
    <citation type="journal article" date="2016" name="Front. Microbiol.">
        <title>Single-Cell (Meta-)Genomics of a Dimorphic Candidatus Thiomargarita nelsonii Reveals Genomic Plasticity.</title>
        <authorList>
            <person name="Flood B.E."/>
            <person name="Fliss P."/>
            <person name="Jones D.S."/>
            <person name="Dick G.J."/>
            <person name="Jain S."/>
            <person name="Kaster A.K."/>
            <person name="Winkel M."/>
            <person name="Mussmann M."/>
            <person name="Bailey J."/>
        </authorList>
    </citation>
    <scope>NUCLEOTIDE SEQUENCE [LARGE SCALE GENOMIC DNA]</scope>
    <source>
        <strain evidence="1">Hydrate Ridge</strain>
    </source>
</reference>
<proteinExistence type="predicted"/>
<dbReference type="AlphaFoldDB" id="A0A0A6P8K5"/>
<dbReference type="EMBL" id="JSZA02000067">
    <property type="protein sequence ID" value="KHD06702.1"/>
    <property type="molecule type" value="Genomic_DNA"/>
</dbReference>
<comment type="caution">
    <text evidence="1">The sequence shown here is derived from an EMBL/GenBank/DDBJ whole genome shotgun (WGS) entry which is preliminary data.</text>
</comment>
<sequence length="66" mass="7895">MSDYRIYVQARQQSLAPKTLDSRVLLILINLSRQLVGVKIVRRIYCYFYENHSKTRFEPFLLETSI</sequence>
<gene>
    <name evidence="1" type="ORF">PN36_17610</name>
</gene>
<evidence type="ECO:0000313" key="1">
    <source>
        <dbReference type="EMBL" id="KHD06702.1"/>
    </source>
</evidence>
<name>A0A0A6P8K5_9GAMM</name>
<protein>
    <submittedName>
        <fullName evidence="1">Uncharacterized protein</fullName>
    </submittedName>
</protein>
<evidence type="ECO:0000313" key="2">
    <source>
        <dbReference type="Proteomes" id="UP000030428"/>
    </source>
</evidence>
<organism evidence="1 2">
    <name type="scientific">Candidatus Thiomargarita nelsonii</name>
    <dbReference type="NCBI Taxonomy" id="1003181"/>
    <lineage>
        <taxon>Bacteria</taxon>
        <taxon>Pseudomonadati</taxon>
        <taxon>Pseudomonadota</taxon>
        <taxon>Gammaproteobacteria</taxon>
        <taxon>Thiotrichales</taxon>
        <taxon>Thiotrichaceae</taxon>
        <taxon>Thiomargarita</taxon>
    </lineage>
</organism>
<dbReference type="Proteomes" id="UP000030428">
    <property type="component" value="Unassembled WGS sequence"/>
</dbReference>
<keyword evidence="2" id="KW-1185">Reference proteome</keyword>